<dbReference type="PANTHER" id="PTHR24355">
    <property type="entry name" value="G PROTEIN-COUPLED RECEPTOR KINASE/RIBOSOMAL PROTEIN S6 KINASE"/>
    <property type="match status" value="1"/>
</dbReference>
<dbReference type="InterPro" id="IPR000961">
    <property type="entry name" value="AGC-kinase_C"/>
</dbReference>
<dbReference type="SUPFAM" id="SSF56112">
    <property type="entry name" value="Protein kinase-like (PK-like)"/>
    <property type="match status" value="1"/>
</dbReference>
<dbReference type="InterPro" id="IPR011009">
    <property type="entry name" value="Kinase-like_dom_sf"/>
</dbReference>
<keyword evidence="2 10" id="KW-0808">Transferase</keyword>
<dbReference type="EC" id="2.7.11.1" evidence="10"/>
<dbReference type="Pfam" id="PF00069">
    <property type="entry name" value="Pkinase"/>
    <property type="match status" value="1"/>
</dbReference>
<evidence type="ECO:0000256" key="7">
    <source>
        <dbReference type="SAM" id="MobiDB-lite"/>
    </source>
</evidence>
<dbReference type="EMBL" id="JANBTW010000186">
    <property type="protein sequence ID" value="KAJ2668629.1"/>
    <property type="molecule type" value="Genomic_DNA"/>
</dbReference>
<dbReference type="PROSITE" id="PS50011">
    <property type="entry name" value="PROTEIN_KINASE_DOM"/>
    <property type="match status" value="1"/>
</dbReference>
<sequence>MGNSIAKQQAEQGLGLHKFRLHRVIGRGSFGKVRMVEHRETNKTYALKYINKATCIAMRAQNNTLRERDMLEEIDHPFVVNLRFSFQDEYTMYMVMDLMIGGDLRFHMLRRRFVEGVIKFWVAELACAINYLHASRIVHRDIKPDNILMDHQGHVALTDFNIATRVHDNKPHYAMAGTANYMAPEVVSGAGYTYSVDWWSLGVVMYECIYGKRPFRNKKNADELKRALLYEEIQFPIIADVQVSFDCISAMRGFLTKDPQMRLGATGLAGVKAHPFFASINWALLEQKQLEPPFMPASDQSNFDISHDLEEMLLEPEPLDPRKRNAMKKNKCPPEHTLPEYHEITRSFAAFDYIEYERFKSYIDANGCISAVAVDNARTIVQPKHSGSSDSGSATPVLGQLRLDGRPIVNMDNTQQLVYFSRSRTSTQVASSNTPPLSQQLHQGRRPLGVLSPMSDDHVSPLEAHPFFRRRLSEAKRRGSVGNSTESMRTSTLSPNSGPSPLLAHSHSVFASASVSPNDNNSPVLNGLASPPSSLPKPQLVGTLEPPSIVPIDILTWNQLLPEQRSLAHRYCVKMAHDRQRSHGPAVGLRPQAPQHIASGYGKIALAYSHRHTPSASNIGHQYAGRMATGAVKAGGRPDEHTALLTARERRKSLMKRQHSVDNISDFSTSIPALAEYKPFDISFGDLSTPARLEDSALSIEHSQHYRHQPLPPPPPPMHELPPKPIHSIPSKWL</sequence>
<evidence type="ECO:0000313" key="10">
    <source>
        <dbReference type="EMBL" id="KAJ2668629.1"/>
    </source>
</evidence>
<evidence type="ECO:0000256" key="4">
    <source>
        <dbReference type="ARBA" id="ARBA00022777"/>
    </source>
</evidence>
<feature type="compositionally biased region" description="Polar residues" evidence="7">
    <location>
        <begin position="481"/>
        <end position="499"/>
    </location>
</feature>
<dbReference type="Gene3D" id="3.30.200.20">
    <property type="entry name" value="Phosphorylase Kinase, domain 1"/>
    <property type="match status" value="1"/>
</dbReference>
<name>A0A9W8FWZ3_9FUNG</name>
<dbReference type="GO" id="GO:0004703">
    <property type="term" value="F:G protein-coupled receptor kinase activity"/>
    <property type="evidence" value="ECO:0007669"/>
    <property type="project" value="TreeGrafter"/>
</dbReference>
<feature type="region of interest" description="Disordered" evidence="7">
    <location>
        <begin position="473"/>
        <end position="504"/>
    </location>
</feature>
<comment type="caution">
    <text evidence="10">The sequence shown here is derived from an EMBL/GenBank/DDBJ whole genome shotgun (WGS) entry which is preliminary data.</text>
</comment>
<gene>
    <name evidence="10" type="primary">PKC1_3</name>
    <name evidence="10" type="ORF">GGI25_006400</name>
</gene>
<evidence type="ECO:0000259" key="9">
    <source>
        <dbReference type="PROSITE" id="PS51285"/>
    </source>
</evidence>
<proteinExistence type="predicted"/>
<dbReference type="GO" id="GO:0005524">
    <property type="term" value="F:ATP binding"/>
    <property type="evidence" value="ECO:0007669"/>
    <property type="project" value="UniProtKB-UniRule"/>
</dbReference>
<dbReference type="PROSITE" id="PS00107">
    <property type="entry name" value="PROTEIN_KINASE_ATP"/>
    <property type="match status" value="1"/>
</dbReference>
<protein>
    <submittedName>
        <fullName evidence="10">Serine/threonine kinase</fullName>
        <ecNumber evidence="10">2.7.11.1</ecNumber>
    </submittedName>
</protein>
<feature type="binding site" evidence="6">
    <location>
        <position position="48"/>
    </location>
    <ligand>
        <name>ATP</name>
        <dbReference type="ChEBI" id="CHEBI:30616"/>
    </ligand>
</feature>
<reference evidence="10" key="1">
    <citation type="submission" date="2022-07" db="EMBL/GenBank/DDBJ databases">
        <title>Phylogenomic reconstructions and comparative analyses of Kickxellomycotina fungi.</title>
        <authorList>
            <person name="Reynolds N.K."/>
            <person name="Stajich J.E."/>
            <person name="Barry K."/>
            <person name="Grigoriev I.V."/>
            <person name="Crous P."/>
            <person name="Smith M.E."/>
        </authorList>
    </citation>
    <scope>NUCLEOTIDE SEQUENCE</scope>
    <source>
        <strain evidence="10">NRRL 3115</strain>
    </source>
</reference>
<keyword evidence="3 6" id="KW-0547">Nucleotide-binding</keyword>
<dbReference type="InterPro" id="IPR017441">
    <property type="entry name" value="Protein_kinase_ATP_BS"/>
</dbReference>
<evidence type="ECO:0000256" key="6">
    <source>
        <dbReference type="PROSITE-ProRule" id="PRU10141"/>
    </source>
</evidence>
<dbReference type="OrthoDB" id="354826at2759"/>
<dbReference type="InterPro" id="IPR008271">
    <property type="entry name" value="Ser/Thr_kinase_AS"/>
</dbReference>
<evidence type="ECO:0000259" key="8">
    <source>
        <dbReference type="PROSITE" id="PS50011"/>
    </source>
</evidence>
<dbReference type="PANTHER" id="PTHR24355:SF30">
    <property type="entry name" value="SERINE_THREONINE-PROTEIN KINASE 32B ISOFORM X1"/>
    <property type="match status" value="1"/>
</dbReference>
<accession>A0A9W8FWZ3</accession>
<evidence type="ECO:0000256" key="5">
    <source>
        <dbReference type="ARBA" id="ARBA00022840"/>
    </source>
</evidence>
<dbReference type="Gene3D" id="1.10.510.10">
    <property type="entry name" value="Transferase(Phosphotransferase) domain 1"/>
    <property type="match status" value="1"/>
</dbReference>
<dbReference type="GO" id="GO:0009966">
    <property type="term" value="P:regulation of signal transduction"/>
    <property type="evidence" value="ECO:0007669"/>
    <property type="project" value="TreeGrafter"/>
</dbReference>
<dbReference type="SMART" id="SM00220">
    <property type="entry name" value="S_TKc"/>
    <property type="match status" value="1"/>
</dbReference>
<keyword evidence="4 10" id="KW-0418">Kinase</keyword>
<dbReference type="PROSITE" id="PS00108">
    <property type="entry name" value="PROTEIN_KINASE_ST"/>
    <property type="match status" value="1"/>
</dbReference>
<dbReference type="PROSITE" id="PS51285">
    <property type="entry name" value="AGC_KINASE_CTER"/>
    <property type="match status" value="1"/>
</dbReference>
<feature type="region of interest" description="Disordered" evidence="7">
    <location>
        <begin position="703"/>
        <end position="734"/>
    </location>
</feature>
<dbReference type="FunFam" id="1.10.510.10:FF:000469">
    <property type="entry name" value="Serine/threonine-protein kinase 32B"/>
    <property type="match status" value="1"/>
</dbReference>
<dbReference type="Proteomes" id="UP001151518">
    <property type="component" value="Unassembled WGS sequence"/>
</dbReference>
<keyword evidence="5 6" id="KW-0067">ATP-binding</keyword>
<feature type="domain" description="AGC-kinase C-terminal" evidence="9">
    <location>
        <begin position="278"/>
        <end position="363"/>
    </location>
</feature>
<dbReference type="AlphaFoldDB" id="A0A9W8FWZ3"/>
<feature type="compositionally biased region" description="Pro residues" evidence="7">
    <location>
        <begin position="710"/>
        <end position="725"/>
    </location>
</feature>
<evidence type="ECO:0000256" key="1">
    <source>
        <dbReference type="ARBA" id="ARBA00022527"/>
    </source>
</evidence>
<dbReference type="GO" id="GO:0001664">
    <property type="term" value="F:G protein-coupled receptor binding"/>
    <property type="evidence" value="ECO:0007669"/>
    <property type="project" value="TreeGrafter"/>
</dbReference>
<evidence type="ECO:0000256" key="3">
    <source>
        <dbReference type="ARBA" id="ARBA00022741"/>
    </source>
</evidence>
<evidence type="ECO:0000313" key="11">
    <source>
        <dbReference type="Proteomes" id="UP001151518"/>
    </source>
</evidence>
<feature type="domain" description="Protein kinase" evidence="8">
    <location>
        <begin position="19"/>
        <end position="277"/>
    </location>
</feature>
<keyword evidence="1" id="KW-0723">Serine/threonine-protein kinase</keyword>
<evidence type="ECO:0000256" key="2">
    <source>
        <dbReference type="ARBA" id="ARBA00022679"/>
    </source>
</evidence>
<organism evidence="10 11">
    <name type="scientific">Coemansia spiralis</name>
    <dbReference type="NCBI Taxonomy" id="417178"/>
    <lineage>
        <taxon>Eukaryota</taxon>
        <taxon>Fungi</taxon>
        <taxon>Fungi incertae sedis</taxon>
        <taxon>Zoopagomycota</taxon>
        <taxon>Kickxellomycotina</taxon>
        <taxon>Kickxellomycetes</taxon>
        <taxon>Kickxellales</taxon>
        <taxon>Kickxellaceae</taxon>
        <taxon>Coemansia</taxon>
    </lineage>
</organism>
<dbReference type="InterPro" id="IPR000719">
    <property type="entry name" value="Prot_kinase_dom"/>
</dbReference>
<dbReference type="GO" id="GO:0007186">
    <property type="term" value="P:G protein-coupled receptor signaling pathway"/>
    <property type="evidence" value="ECO:0007669"/>
    <property type="project" value="TreeGrafter"/>
</dbReference>